<proteinExistence type="predicted"/>
<gene>
    <name evidence="1" type="ORF">DYY88_22275</name>
</gene>
<keyword evidence="2" id="KW-1185">Reference proteome</keyword>
<evidence type="ECO:0000313" key="2">
    <source>
        <dbReference type="Proteomes" id="UP000292459"/>
    </source>
</evidence>
<dbReference type="Proteomes" id="UP000292459">
    <property type="component" value="Unassembled WGS sequence"/>
</dbReference>
<name>A0A4Q7E1L6_9CYAN</name>
<reference evidence="1 2" key="1">
    <citation type="submission" date="2018-11" db="EMBL/GenBank/DDBJ databases">
        <title>Whole genome sequencing of an environmental sample.</title>
        <authorList>
            <person name="Sarangi A.N."/>
            <person name="Singh D."/>
            <person name="Tripathy S."/>
        </authorList>
    </citation>
    <scope>NUCLEOTIDE SEQUENCE [LARGE SCALE GENOMIC DNA]</scope>
    <source>
        <strain evidence="1 2">Lakshadweep</strain>
    </source>
</reference>
<dbReference type="EMBL" id="QVFV01000010">
    <property type="protein sequence ID" value="RZM75040.1"/>
    <property type="molecule type" value="Genomic_DNA"/>
</dbReference>
<organism evidence="1 2">
    <name type="scientific">Leptolyngbya iicbica LK</name>
    <dbReference type="NCBI Taxonomy" id="2294035"/>
    <lineage>
        <taxon>Bacteria</taxon>
        <taxon>Bacillati</taxon>
        <taxon>Cyanobacteriota</taxon>
        <taxon>Cyanophyceae</taxon>
        <taxon>Leptolyngbyales</taxon>
        <taxon>Leptolyngbyaceae</taxon>
        <taxon>Leptolyngbya group</taxon>
        <taxon>Leptolyngbya</taxon>
        <taxon>Leptolyngbya iicbica</taxon>
    </lineage>
</organism>
<evidence type="ECO:0000313" key="1">
    <source>
        <dbReference type="EMBL" id="RZM75040.1"/>
    </source>
</evidence>
<sequence length="69" mass="7786">MYRLTRLHWLGISEITAEIDEIEFFLAESDDLKGAICSAPLAAFRGLSQGPQDHRIMQQNIATARLNLK</sequence>
<comment type="caution">
    <text evidence="1">The sequence shown here is derived from an EMBL/GenBank/DDBJ whole genome shotgun (WGS) entry which is preliminary data.</text>
</comment>
<protein>
    <submittedName>
        <fullName evidence="1">Uncharacterized protein</fullName>
    </submittedName>
</protein>
<accession>A0A4Q7E1L6</accession>
<dbReference type="AlphaFoldDB" id="A0A4Q7E1L6"/>